<dbReference type="Proteomes" id="UP000834503">
    <property type="component" value="Unassembled WGS sequence"/>
</dbReference>
<dbReference type="AlphaFoldDB" id="A0A9N8CTT0"/>
<comment type="caution">
    <text evidence="2">The sequence shown here is derived from an EMBL/GenBank/DDBJ whole genome shotgun (WGS) entry which is preliminary data.</text>
</comment>
<accession>A0A9N8CTT0</accession>
<keyword evidence="5" id="KW-1185">Reference proteome</keyword>
<keyword evidence="1" id="KW-1133">Transmembrane helix</keyword>
<keyword evidence="1" id="KW-0472">Membrane</keyword>
<reference evidence="2" key="1">
    <citation type="submission" date="2020-05" db="EMBL/GenBank/DDBJ databases">
        <authorList>
            <person name="Delgado-Blas J."/>
        </authorList>
    </citation>
    <scope>NUCLEOTIDE SEQUENCE</scope>
    <source>
        <strain evidence="2">BB1459</strain>
        <strain evidence="3">BB1480</strain>
    </source>
</reference>
<protein>
    <recommendedName>
        <fullName evidence="6">DUF2726 domain-containing protein</fullName>
    </recommendedName>
</protein>
<dbReference type="EMBL" id="CAIIUA010000002">
    <property type="protein sequence ID" value="CAC9255299.1"/>
    <property type="molecule type" value="Genomic_DNA"/>
</dbReference>
<evidence type="ECO:0000313" key="3">
    <source>
        <dbReference type="EMBL" id="CAC9255299.1"/>
    </source>
</evidence>
<evidence type="ECO:0008006" key="6">
    <source>
        <dbReference type="Google" id="ProtNLM"/>
    </source>
</evidence>
<evidence type="ECO:0000313" key="5">
    <source>
        <dbReference type="Proteomes" id="UP000837205"/>
    </source>
</evidence>
<dbReference type="EMBL" id="CAHPQX010000042">
    <property type="protein sequence ID" value="CAB5604339.1"/>
    <property type="molecule type" value="Genomic_DNA"/>
</dbReference>
<evidence type="ECO:0000313" key="4">
    <source>
        <dbReference type="Proteomes" id="UP000834503"/>
    </source>
</evidence>
<dbReference type="RefSeq" id="WP_223226832.1">
    <property type="nucleotide sequence ID" value="NZ_CAHPQT010000051.1"/>
</dbReference>
<keyword evidence="1" id="KW-0812">Transmembrane</keyword>
<organism evidence="2 4">
    <name type="scientific">Citrobacter werkmanii</name>
    <dbReference type="NCBI Taxonomy" id="67827"/>
    <lineage>
        <taxon>Bacteria</taxon>
        <taxon>Pseudomonadati</taxon>
        <taxon>Pseudomonadota</taxon>
        <taxon>Gammaproteobacteria</taxon>
        <taxon>Enterobacterales</taxon>
        <taxon>Enterobacteriaceae</taxon>
        <taxon>Citrobacter</taxon>
        <taxon>Citrobacter freundii complex</taxon>
    </lineage>
</organism>
<evidence type="ECO:0000256" key="1">
    <source>
        <dbReference type="SAM" id="Phobius"/>
    </source>
</evidence>
<dbReference type="Proteomes" id="UP000837205">
    <property type="component" value="Unassembled WGS sequence"/>
</dbReference>
<proteinExistence type="predicted"/>
<feature type="transmembrane region" description="Helical" evidence="1">
    <location>
        <begin position="6"/>
        <end position="26"/>
    </location>
</feature>
<evidence type="ECO:0000313" key="2">
    <source>
        <dbReference type="EMBL" id="CAB5604339.1"/>
    </source>
</evidence>
<name>A0A9N8CTT0_9ENTR</name>
<sequence length="200" mass="22450">MTLKYIIALAIFLTFVCFAAFILIYASRTKREQQQTQQPLDEHDQQADINADADENAALDGLSEYFIKKNSILPKVLMDLYVRLSAVFNGQYIIAPQVLARDLVELELEDEPVAPVDVLQAQQYADEFVFDFVLSDAHTGELVLAMINEDAISAQPEGEFIIALFKRTHIPVFRYETLSGLDDNALAVNIAESIDDGRFS</sequence>
<gene>
    <name evidence="2" type="ORF">GHA_05342</name>
    <name evidence="3" type="ORF">TML_05403</name>
</gene>